<accession>A0A1L7X3Q7</accession>
<keyword evidence="3" id="KW-1185">Reference proteome</keyword>
<dbReference type="EMBL" id="FJOG01000014">
    <property type="protein sequence ID" value="CZR59659.1"/>
    <property type="molecule type" value="Genomic_DNA"/>
</dbReference>
<evidence type="ECO:0000313" key="2">
    <source>
        <dbReference type="EMBL" id="CZR59659.1"/>
    </source>
</evidence>
<protein>
    <submittedName>
        <fullName evidence="2">Uncharacterized protein</fullName>
    </submittedName>
</protein>
<dbReference type="OrthoDB" id="10623587at2759"/>
<organism evidence="2 3">
    <name type="scientific">Phialocephala subalpina</name>
    <dbReference type="NCBI Taxonomy" id="576137"/>
    <lineage>
        <taxon>Eukaryota</taxon>
        <taxon>Fungi</taxon>
        <taxon>Dikarya</taxon>
        <taxon>Ascomycota</taxon>
        <taxon>Pezizomycotina</taxon>
        <taxon>Leotiomycetes</taxon>
        <taxon>Helotiales</taxon>
        <taxon>Mollisiaceae</taxon>
        <taxon>Phialocephala</taxon>
        <taxon>Phialocephala fortinii species complex</taxon>
    </lineage>
</organism>
<sequence length="311" mass="35609">MAALEHPSRKRAIDFTEDEIAEPARKRQEMEPPPKPPPKPRKPIQTTLREASELYQKSIRNTKELSKGRPTPAAKLFKARPIWFENRTPDASPYQHVHLVMQRASIDGHVAWERALDVYASLKDANRRVRNECFALAPRDNPDACFKEEVESHGGIEWGFTDLEGFGLECFVQKMNIIPPDREPTKDWGRDIGLKRVFHLRIFSDSSPQHPFSPRNRINAAMDPISRKRAIDLTEDGLERSSNKRQNKQKQPLVKLVAMPDALIAETGKAEERLSLLRHQASAIMEAVDKQKAQHEEESGQPQYIFVVKET</sequence>
<feature type="region of interest" description="Disordered" evidence="1">
    <location>
        <begin position="1"/>
        <end position="71"/>
    </location>
</feature>
<reference evidence="2 3" key="1">
    <citation type="submission" date="2016-03" db="EMBL/GenBank/DDBJ databases">
        <authorList>
            <person name="Ploux O."/>
        </authorList>
    </citation>
    <scope>NUCLEOTIDE SEQUENCE [LARGE SCALE GENOMIC DNA]</scope>
    <source>
        <strain evidence="2 3">UAMH 11012</strain>
    </source>
</reference>
<gene>
    <name evidence="2" type="ORF">PAC_09553</name>
</gene>
<name>A0A1L7X3Q7_9HELO</name>
<proteinExistence type="predicted"/>
<dbReference type="AlphaFoldDB" id="A0A1L7X3Q7"/>
<dbReference type="Proteomes" id="UP000184330">
    <property type="component" value="Unassembled WGS sequence"/>
</dbReference>
<feature type="compositionally biased region" description="Basic and acidic residues" evidence="1">
    <location>
        <begin position="22"/>
        <end position="32"/>
    </location>
</feature>
<evidence type="ECO:0000313" key="3">
    <source>
        <dbReference type="Proteomes" id="UP000184330"/>
    </source>
</evidence>
<evidence type="ECO:0000256" key="1">
    <source>
        <dbReference type="SAM" id="MobiDB-lite"/>
    </source>
</evidence>